<feature type="transmembrane region" description="Helical" evidence="7">
    <location>
        <begin position="143"/>
        <end position="165"/>
    </location>
</feature>
<accession>A0A844GVR6</accession>
<evidence type="ECO:0000256" key="1">
    <source>
        <dbReference type="ARBA" id="ARBA00004651"/>
    </source>
</evidence>
<dbReference type="NCBIfam" id="NF004906">
    <property type="entry name" value="PRK06265.2-1"/>
    <property type="match status" value="1"/>
</dbReference>
<evidence type="ECO:0000256" key="4">
    <source>
        <dbReference type="ARBA" id="ARBA00022692"/>
    </source>
</evidence>
<feature type="transmembrane region" description="Helical" evidence="7">
    <location>
        <begin position="177"/>
        <end position="202"/>
    </location>
</feature>
<comment type="subcellular location">
    <subcellularLocation>
        <location evidence="1">Cell membrane</location>
        <topology evidence="1">Multi-pass membrane protein</topology>
    </subcellularLocation>
</comment>
<evidence type="ECO:0000256" key="6">
    <source>
        <dbReference type="ARBA" id="ARBA00023136"/>
    </source>
</evidence>
<proteinExistence type="predicted"/>
<dbReference type="InterPro" id="IPR002751">
    <property type="entry name" value="CbiM/NikMN"/>
</dbReference>
<keyword evidence="3" id="KW-1003">Cell membrane</keyword>
<sequence length="219" mass="23714">MHIPDGLLPPAVSISGYAITGGVTWFSLKQIHKQTNYQEEIPKASLLTAAFFVASLIHIPIPPFSIHLVLNGVMGLVLGYYAFPGILIGLFFQGMFFQHGGLSTLGINAIIMGVPALLAHYIWSFRTTSFFYTPFGKSTLAFLGGGLSVFLSALIFVFITINNIAPDLDIDAEKTAIFTSLIGYAVQALIEGILTVMLISFLEKVKPELIGLENSEGRS</sequence>
<feature type="transmembrane region" description="Helical" evidence="7">
    <location>
        <begin position="40"/>
        <end position="61"/>
    </location>
</feature>
<dbReference type="PANTHER" id="PTHR34229:SF1">
    <property type="entry name" value="METAL TRANSPORT PROTEIN HI_1621-RELATED"/>
    <property type="match status" value="1"/>
</dbReference>
<comment type="caution">
    <text evidence="8">The sequence shown here is derived from an EMBL/GenBank/DDBJ whole genome shotgun (WGS) entry which is preliminary data.</text>
</comment>
<feature type="transmembrane region" description="Helical" evidence="7">
    <location>
        <begin position="73"/>
        <end position="92"/>
    </location>
</feature>
<keyword evidence="2" id="KW-0813">Transport</keyword>
<protein>
    <submittedName>
        <fullName evidence="8">Cobalt transporter CbiM</fullName>
    </submittedName>
</protein>
<dbReference type="GO" id="GO:0005886">
    <property type="term" value="C:plasma membrane"/>
    <property type="evidence" value="ECO:0007669"/>
    <property type="project" value="UniProtKB-SubCell"/>
</dbReference>
<dbReference type="GO" id="GO:0000041">
    <property type="term" value="P:transition metal ion transport"/>
    <property type="evidence" value="ECO:0007669"/>
    <property type="project" value="InterPro"/>
</dbReference>
<keyword evidence="6 7" id="KW-0472">Membrane</keyword>
<dbReference type="Proteomes" id="UP000437131">
    <property type="component" value="Unassembled WGS sequence"/>
</dbReference>
<reference evidence="8 9" key="1">
    <citation type="submission" date="2019-11" db="EMBL/GenBank/DDBJ databases">
        <title>Isolation of a new High Light Tolerant Cyanobacteria.</title>
        <authorList>
            <person name="Dobson Z."/>
            <person name="Vaughn N."/>
            <person name="Vaughn M."/>
            <person name="Fromme P."/>
            <person name="Mazor Y."/>
        </authorList>
    </citation>
    <scope>NUCLEOTIDE SEQUENCE [LARGE SCALE GENOMIC DNA]</scope>
    <source>
        <strain evidence="8 9">0216</strain>
    </source>
</reference>
<evidence type="ECO:0000256" key="3">
    <source>
        <dbReference type="ARBA" id="ARBA00022475"/>
    </source>
</evidence>
<keyword evidence="5 7" id="KW-1133">Transmembrane helix</keyword>
<evidence type="ECO:0000256" key="5">
    <source>
        <dbReference type="ARBA" id="ARBA00022989"/>
    </source>
</evidence>
<evidence type="ECO:0000313" key="9">
    <source>
        <dbReference type="Proteomes" id="UP000437131"/>
    </source>
</evidence>
<dbReference type="EMBL" id="WMIA01000008">
    <property type="protein sequence ID" value="MTF38968.1"/>
    <property type="molecule type" value="Genomic_DNA"/>
</dbReference>
<dbReference type="PANTHER" id="PTHR34229">
    <property type="entry name" value="METAL TRANSPORT PROTEIN HI_1621-RELATED"/>
    <property type="match status" value="1"/>
</dbReference>
<gene>
    <name evidence="8" type="primary">cbiM</name>
    <name evidence="8" type="ORF">GGC33_08510</name>
</gene>
<feature type="transmembrane region" description="Helical" evidence="7">
    <location>
        <begin position="6"/>
        <end position="28"/>
    </location>
</feature>
<evidence type="ECO:0000256" key="2">
    <source>
        <dbReference type="ARBA" id="ARBA00022448"/>
    </source>
</evidence>
<name>A0A844GVR6_9CHRO</name>
<evidence type="ECO:0000313" key="8">
    <source>
        <dbReference type="EMBL" id="MTF38968.1"/>
    </source>
</evidence>
<feature type="transmembrane region" description="Helical" evidence="7">
    <location>
        <begin position="104"/>
        <end position="123"/>
    </location>
</feature>
<dbReference type="RefSeq" id="WP_155083761.1">
    <property type="nucleotide sequence ID" value="NZ_WMIA01000008.1"/>
</dbReference>
<dbReference type="Pfam" id="PF01891">
    <property type="entry name" value="CbiM"/>
    <property type="match status" value="1"/>
</dbReference>
<organism evidence="8 9">
    <name type="scientific">Cyanobacterium aponinum 0216</name>
    <dbReference type="NCBI Taxonomy" id="2676140"/>
    <lineage>
        <taxon>Bacteria</taxon>
        <taxon>Bacillati</taxon>
        <taxon>Cyanobacteriota</taxon>
        <taxon>Cyanophyceae</taxon>
        <taxon>Oscillatoriophycideae</taxon>
        <taxon>Chroococcales</taxon>
        <taxon>Geminocystaceae</taxon>
        <taxon>Cyanobacterium</taxon>
    </lineage>
</organism>
<dbReference type="Gene3D" id="1.10.1760.20">
    <property type="match status" value="1"/>
</dbReference>
<dbReference type="AlphaFoldDB" id="A0A844GVR6"/>
<evidence type="ECO:0000256" key="7">
    <source>
        <dbReference type="SAM" id="Phobius"/>
    </source>
</evidence>
<keyword evidence="4 7" id="KW-0812">Transmembrane</keyword>